<protein>
    <submittedName>
        <fullName evidence="3">OLC1v1007097C1</fullName>
    </submittedName>
</protein>
<dbReference type="EMBL" id="OX459122">
    <property type="protein sequence ID" value="CAI9107683.1"/>
    <property type="molecule type" value="Genomic_DNA"/>
</dbReference>
<evidence type="ECO:0000313" key="3">
    <source>
        <dbReference type="EMBL" id="CAI9107683.1"/>
    </source>
</evidence>
<dbReference type="GO" id="GO:0006952">
    <property type="term" value="P:defense response"/>
    <property type="evidence" value="ECO:0007669"/>
    <property type="project" value="UniProtKB-ARBA"/>
</dbReference>
<dbReference type="GO" id="GO:0005737">
    <property type="term" value="C:cytoplasm"/>
    <property type="evidence" value="ECO:0007669"/>
    <property type="project" value="TreeGrafter"/>
</dbReference>
<dbReference type="PROSITE" id="PS51450">
    <property type="entry name" value="LRR"/>
    <property type="match status" value="1"/>
</dbReference>
<dbReference type="Proteomes" id="UP001161247">
    <property type="component" value="Chromosome 5"/>
</dbReference>
<dbReference type="AlphaFoldDB" id="A0AAV1DLA2"/>
<dbReference type="SMART" id="SM00369">
    <property type="entry name" value="LRR_TYP"/>
    <property type="match status" value="6"/>
</dbReference>
<dbReference type="PANTHER" id="PTHR48051">
    <property type="match status" value="1"/>
</dbReference>
<evidence type="ECO:0000256" key="2">
    <source>
        <dbReference type="ARBA" id="ARBA00022737"/>
    </source>
</evidence>
<evidence type="ECO:0000256" key="1">
    <source>
        <dbReference type="ARBA" id="ARBA00022614"/>
    </source>
</evidence>
<dbReference type="InterPro" id="IPR032675">
    <property type="entry name" value="LRR_dom_sf"/>
</dbReference>
<name>A0AAV1DLA2_OLDCO</name>
<dbReference type="InterPro" id="IPR050216">
    <property type="entry name" value="LRR_domain-containing"/>
</dbReference>
<dbReference type="Pfam" id="PF00560">
    <property type="entry name" value="LRR_1"/>
    <property type="match status" value="2"/>
</dbReference>
<reference evidence="3" key="1">
    <citation type="submission" date="2023-03" db="EMBL/GenBank/DDBJ databases">
        <authorList>
            <person name="Julca I."/>
        </authorList>
    </citation>
    <scope>NUCLEOTIDE SEQUENCE</scope>
</reference>
<dbReference type="Gene3D" id="3.80.10.10">
    <property type="entry name" value="Ribonuclease Inhibitor"/>
    <property type="match status" value="2"/>
</dbReference>
<evidence type="ECO:0000313" key="4">
    <source>
        <dbReference type="Proteomes" id="UP001161247"/>
    </source>
</evidence>
<dbReference type="SUPFAM" id="SSF52058">
    <property type="entry name" value="L domain-like"/>
    <property type="match status" value="1"/>
</dbReference>
<dbReference type="SMART" id="SM00364">
    <property type="entry name" value="LRR_BAC"/>
    <property type="match status" value="5"/>
</dbReference>
<keyword evidence="2" id="KW-0677">Repeat</keyword>
<dbReference type="InterPro" id="IPR003591">
    <property type="entry name" value="Leu-rich_rpt_typical-subtyp"/>
</dbReference>
<keyword evidence="1" id="KW-0433">Leucine-rich repeat</keyword>
<dbReference type="PANTHER" id="PTHR48051:SF1">
    <property type="entry name" value="RAS SUPPRESSOR PROTEIN 1"/>
    <property type="match status" value="1"/>
</dbReference>
<accession>A0AAV1DLA2</accession>
<sequence>MSLFQTATRMKYLTRLNVYNHGLTEVPHTLGSLSSLIEFRISRNQLASLPSEIALLRNLKVFKANHNNLTEFPSGLLALTNNLERVELRYNMLTTLRVEIGHLNKLLFLDIDSNQIDHIPPSIGRCVSLRVASFAANLLIDLPFQLEMPTLEYGDFPRCNQLVLSQNQLRALPSWVGALIALCRLNIWYNKLTTLPHEIGSLRFLQVLRADLNSIVMLPPSIGDCRSLRELGLSSNLLTELPDTLANLEE</sequence>
<dbReference type="InterPro" id="IPR001611">
    <property type="entry name" value="Leu-rich_rpt"/>
</dbReference>
<gene>
    <name evidence="3" type="ORF">OLC1_LOCUS15938</name>
</gene>
<keyword evidence="4" id="KW-1185">Reference proteome</keyword>
<proteinExistence type="predicted"/>
<organism evidence="3 4">
    <name type="scientific">Oldenlandia corymbosa var. corymbosa</name>
    <dbReference type="NCBI Taxonomy" id="529605"/>
    <lineage>
        <taxon>Eukaryota</taxon>
        <taxon>Viridiplantae</taxon>
        <taxon>Streptophyta</taxon>
        <taxon>Embryophyta</taxon>
        <taxon>Tracheophyta</taxon>
        <taxon>Spermatophyta</taxon>
        <taxon>Magnoliopsida</taxon>
        <taxon>eudicotyledons</taxon>
        <taxon>Gunneridae</taxon>
        <taxon>Pentapetalae</taxon>
        <taxon>asterids</taxon>
        <taxon>lamiids</taxon>
        <taxon>Gentianales</taxon>
        <taxon>Rubiaceae</taxon>
        <taxon>Rubioideae</taxon>
        <taxon>Spermacoceae</taxon>
        <taxon>Hedyotis-Oldenlandia complex</taxon>
        <taxon>Oldenlandia</taxon>
    </lineage>
</organism>
<dbReference type="GO" id="GO:0051707">
    <property type="term" value="P:response to other organism"/>
    <property type="evidence" value="ECO:0007669"/>
    <property type="project" value="UniProtKB-ARBA"/>
</dbReference>